<dbReference type="AlphaFoldDB" id="A0A8J2P6D3"/>
<name>A0A8J2P6D3_9HEXA</name>
<feature type="non-terminal residue" evidence="2">
    <location>
        <position position="1"/>
    </location>
</feature>
<keyword evidence="1" id="KW-1133">Transmembrane helix</keyword>
<protein>
    <submittedName>
        <fullName evidence="2">Uncharacterized protein</fullName>
    </submittedName>
</protein>
<comment type="caution">
    <text evidence="2">The sequence shown here is derived from an EMBL/GenBank/DDBJ whole genome shotgun (WGS) entry which is preliminary data.</text>
</comment>
<sequence length="125" mass="14350">TLLTQFDSEIAQTLAVVIFIWFFVRESTSQNPEIHQAAGITRFTGIYSFLGSFIAIREAYFLASLVCVLAAANIFLTFFQLPSYYLPIHHNQRNLSNWGDAITEYIPYFYALIQILEMAFNESSF</sequence>
<feature type="transmembrane region" description="Helical" evidence="1">
    <location>
        <begin position="6"/>
        <end position="24"/>
    </location>
</feature>
<keyword evidence="1" id="KW-0472">Membrane</keyword>
<organism evidence="2 3">
    <name type="scientific">Allacma fusca</name>
    <dbReference type="NCBI Taxonomy" id="39272"/>
    <lineage>
        <taxon>Eukaryota</taxon>
        <taxon>Metazoa</taxon>
        <taxon>Ecdysozoa</taxon>
        <taxon>Arthropoda</taxon>
        <taxon>Hexapoda</taxon>
        <taxon>Collembola</taxon>
        <taxon>Symphypleona</taxon>
        <taxon>Sminthuridae</taxon>
        <taxon>Allacma</taxon>
    </lineage>
</organism>
<proteinExistence type="predicted"/>
<dbReference type="EMBL" id="CAJVCH010239546">
    <property type="protein sequence ID" value="CAG7732889.1"/>
    <property type="molecule type" value="Genomic_DNA"/>
</dbReference>
<dbReference type="Proteomes" id="UP000708208">
    <property type="component" value="Unassembled WGS sequence"/>
</dbReference>
<evidence type="ECO:0000313" key="2">
    <source>
        <dbReference type="EMBL" id="CAG7732889.1"/>
    </source>
</evidence>
<keyword evidence="1" id="KW-0812">Transmembrane</keyword>
<evidence type="ECO:0000313" key="3">
    <source>
        <dbReference type="Proteomes" id="UP000708208"/>
    </source>
</evidence>
<reference evidence="2" key="1">
    <citation type="submission" date="2021-06" db="EMBL/GenBank/DDBJ databases">
        <authorList>
            <person name="Hodson N. C."/>
            <person name="Mongue J. A."/>
            <person name="Jaron S. K."/>
        </authorList>
    </citation>
    <scope>NUCLEOTIDE SEQUENCE</scope>
</reference>
<accession>A0A8J2P6D3</accession>
<dbReference type="OrthoDB" id="10522074at2759"/>
<keyword evidence="3" id="KW-1185">Reference proteome</keyword>
<feature type="transmembrane region" description="Helical" evidence="1">
    <location>
        <begin position="62"/>
        <end position="86"/>
    </location>
</feature>
<gene>
    <name evidence="2" type="ORF">AFUS01_LOCUS21370</name>
</gene>
<evidence type="ECO:0000256" key="1">
    <source>
        <dbReference type="SAM" id="Phobius"/>
    </source>
</evidence>